<organism evidence="3 4">
    <name type="scientific">Zymoseptoria tritici (strain CBS 115943 / IPO323)</name>
    <name type="common">Speckled leaf blotch fungus</name>
    <name type="synonym">Septoria tritici</name>
    <dbReference type="NCBI Taxonomy" id="336722"/>
    <lineage>
        <taxon>Eukaryota</taxon>
        <taxon>Fungi</taxon>
        <taxon>Dikarya</taxon>
        <taxon>Ascomycota</taxon>
        <taxon>Pezizomycotina</taxon>
        <taxon>Dothideomycetes</taxon>
        <taxon>Dothideomycetidae</taxon>
        <taxon>Mycosphaerellales</taxon>
        <taxon>Mycosphaerellaceae</taxon>
        <taxon>Zymoseptoria</taxon>
    </lineage>
</organism>
<protein>
    <submittedName>
        <fullName evidence="3">Uncharacterized protein</fullName>
    </submittedName>
</protein>
<evidence type="ECO:0000313" key="3">
    <source>
        <dbReference type="EMBL" id="EGP82219.1"/>
    </source>
</evidence>
<evidence type="ECO:0000256" key="2">
    <source>
        <dbReference type="SAM" id="MobiDB-lite"/>
    </source>
</evidence>
<dbReference type="OrthoDB" id="10423106at2759"/>
<gene>
    <name evidence="3" type="ORF">MYCGRDRAFT_111757</name>
</gene>
<dbReference type="HOGENOM" id="CLU_1074454_0_0_1"/>
<dbReference type="Proteomes" id="UP000008062">
    <property type="component" value="Chromosome 16"/>
</dbReference>
<feature type="compositionally biased region" description="Polar residues" evidence="2">
    <location>
        <begin position="10"/>
        <end position="26"/>
    </location>
</feature>
<evidence type="ECO:0000256" key="1">
    <source>
        <dbReference type="SAM" id="Coils"/>
    </source>
</evidence>
<feature type="region of interest" description="Disordered" evidence="2">
    <location>
        <begin position="1"/>
        <end position="26"/>
    </location>
</feature>
<keyword evidence="4" id="KW-1185">Reference proteome</keyword>
<reference evidence="3 4" key="1">
    <citation type="journal article" date="2011" name="PLoS Genet.">
        <title>Finished genome of the fungal wheat pathogen Mycosphaerella graminicola reveals dispensome structure, chromosome plasticity, and stealth pathogenesis.</title>
        <authorList>
            <person name="Goodwin S.B."/>
            <person name="Ben M'barek S."/>
            <person name="Dhillon B."/>
            <person name="Wittenberg A.H.J."/>
            <person name="Crane C.F."/>
            <person name="Hane J.K."/>
            <person name="Foster A.J."/>
            <person name="Van der Lee T.A.J."/>
            <person name="Grimwood J."/>
            <person name="Aerts A."/>
            <person name="Antoniw J."/>
            <person name="Bailey A."/>
            <person name="Bluhm B."/>
            <person name="Bowler J."/>
            <person name="Bristow J."/>
            <person name="van der Burgt A."/>
            <person name="Canto-Canche B."/>
            <person name="Churchill A.C.L."/>
            <person name="Conde-Ferraez L."/>
            <person name="Cools H.J."/>
            <person name="Coutinho P.M."/>
            <person name="Csukai M."/>
            <person name="Dehal P."/>
            <person name="De Wit P."/>
            <person name="Donzelli B."/>
            <person name="van de Geest H.C."/>
            <person name="van Ham R.C.H.J."/>
            <person name="Hammond-Kosack K.E."/>
            <person name="Henrissat B."/>
            <person name="Kilian A."/>
            <person name="Kobayashi A.K."/>
            <person name="Koopmann E."/>
            <person name="Kourmpetis Y."/>
            <person name="Kuzniar A."/>
            <person name="Lindquist E."/>
            <person name="Lombard V."/>
            <person name="Maliepaard C."/>
            <person name="Martins N."/>
            <person name="Mehrabi R."/>
            <person name="Nap J.P.H."/>
            <person name="Ponomarenko A."/>
            <person name="Rudd J.J."/>
            <person name="Salamov A."/>
            <person name="Schmutz J."/>
            <person name="Schouten H.J."/>
            <person name="Shapiro H."/>
            <person name="Stergiopoulos I."/>
            <person name="Torriani S.F.F."/>
            <person name="Tu H."/>
            <person name="de Vries R.P."/>
            <person name="Waalwijk C."/>
            <person name="Ware S.B."/>
            <person name="Wiebenga A."/>
            <person name="Zwiers L.-H."/>
            <person name="Oliver R.P."/>
            <person name="Grigoriev I.V."/>
            <person name="Kema G.H.J."/>
        </authorList>
    </citation>
    <scope>NUCLEOTIDE SEQUENCE [LARGE SCALE GENOMIC DNA]</scope>
    <source>
        <strain evidence="4">CBS 115943 / IPO323</strain>
    </source>
</reference>
<dbReference type="KEGG" id="ztr:MYCGRDRAFT_111757"/>
<proteinExistence type="predicted"/>
<sequence>MHQDHCNHQVHASEQQNAAQQTPENYTTKGFCKEQKVKEKEWPRRLGVLCSVTKALLQREKGIAKLKEENPRLEHDNHRLKNDNQRLEDENRRLWKLVEVIRDDEIDINFPTLFEEFAYGEALHELEELEEAQLNLRRRHVVKHRRKTATGHACRVHMIAQTKQQAESYDYLVGPPAPILVLPAHHLPAHDFAQQPAYRALRTVSCRDPMFEVHAAIFLESSIAGSEFVDLHPDLYEPVLTRSNRLKATEARTDGRHMP</sequence>
<name>F9XR95_ZYMTI</name>
<accession>F9XR95</accession>
<dbReference type="AlphaFoldDB" id="F9XR95"/>
<dbReference type="GeneID" id="13399928"/>
<feature type="coiled-coil region" evidence="1">
    <location>
        <begin position="63"/>
        <end position="90"/>
    </location>
</feature>
<evidence type="ECO:0000313" key="4">
    <source>
        <dbReference type="Proteomes" id="UP000008062"/>
    </source>
</evidence>
<dbReference type="InParanoid" id="F9XR95"/>
<keyword evidence="1" id="KW-0175">Coiled coil</keyword>
<dbReference type="Gene3D" id="1.20.5.170">
    <property type="match status" value="1"/>
</dbReference>
<dbReference type="EMBL" id="CM001211">
    <property type="protein sequence ID" value="EGP82219.1"/>
    <property type="molecule type" value="Genomic_DNA"/>
</dbReference>
<dbReference type="RefSeq" id="XP_003847243.1">
    <property type="nucleotide sequence ID" value="XM_003847195.1"/>
</dbReference>